<accession>A0A7G3VBT9</accession>
<reference evidence="1 2" key="1">
    <citation type="submission" date="2020-05" db="EMBL/GenBank/DDBJ databases">
        <authorList>
            <person name="Bohanan V.A."/>
            <person name="Brazelton B.R."/>
            <person name="Coffey L.M."/>
            <person name="Donovan A.R."/>
            <person name="Gales A.C."/>
            <person name="Glasscock A.J."/>
            <person name="Grill M."/>
            <person name="Harper M.C."/>
            <person name="Hollowell C.E."/>
            <person name="Liu T.Y."/>
            <person name="Mansour C."/>
            <person name="McDowell A.D."/>
            <person name="Miller T.E."/>
            <person name="Nash A.G."/>
            <person name="Seo J."/>
            <person name="Sherman Z.A."/>
            <person name="Albert R.M."/>
            <person name="Ayala A."/>
            <person name="Monti D.L."/>
            <person name="Garlena R.A."/>
            <person name="Russell D.A."/>
            <person name="Pope W.H."/>
            <person name="Jacobs-Sera D."/>
            <person name="Hatfull G.F."/>
        </authorList>
    </citation>
    <scope>NUCLEOTIDE SEQUENCE [LARGE SCALE GENOMIC DNA]</scope>
</reference>
<proteinExistence type="predicted"/>
<gene>
    <name evidence="1" type="primary">11</name>
    <name evidence="1" type="ORF">SEA_BUMBLE_11</name>
</gene>
<sequence length="154" mass="17134">MVALKLSSDGFEPFALVLDRFRQNLENAEPAFRDIAAYQKTVVNARVFAQQGSAETGRWSPLSPRYGAWKARVRPGRPILVFDGDLRQAFTSMQHGVSEVWDRGMVVGAADPIARYHQDGTDTMPARPILGRAAKKDSRHMAKIFQQFIIDGGS</sequence>
<dbReference type="EMBL" id="MT498055">
    <property type="protein sequence ID" value="QKY79777.1"/>
    <property type="molecule type" value="Genomic_DNA"/>
</dbReference>
<protein>
    <submittedName>
        <fullName evidence="1">Uncharacterized protein</fullName>
    </submittedName>
</protein>
<dbReference type="InterPro" id="IPR006522">
    <property type="entry name" value="Phage_virion_morphogenesis"/>
</dbReference>
<organism evidence="1 2">
    <name type="scientific">Arthrobacter phage Bumble</name>
    <dbReference type="NCBI Taxonomy" id="2743904"/>
    <lineage>
        <taxon>Viruses</taxon>
        <taxon>Duplodnaviria</taxon>
        <taxon>Heunggongvirae</taxon>
        <taxon>Uroviricota</taxon>
        <taxon>Caudoviricetes</taxon>
        <taxon>Berryhillviridae</taxon>
        <taxon>Altadenavirus</taxon>
        <taxon>Altadenavirus bumble</taxon>
    </lineage>
</organism>
<name>A0A7G3VBT9_9CAUD</name>
<evidence type="ECO:0000313" key="1">
    <source>
        <dbReference type="EMBL" id="QKY79777.1"/>
    </source>
</evidence>
<dbReference type="Pfam" id="PF05069">
    <property type="entry name" value="Phage_tail_S"/>
    <property type="match status" value="1"/>
</dbReference>
<dbReference type="Proteomes" id="UP000516407">
    <property type="component" value="Segment"/>
</dbReference>
<keyword evidence="2" id="KW-1185">Reference proteome</keyword>
<evidence type="ECO:0000313" key="2">
    <source>
        <dbReference type="Proteomes" id="UP000516407"/>
    </source>
</evidence>